<dbReference type="OrthoDB" id="9786141at2"/>
<dbReference type="InterPro" id="IPR036388">
    <property type="entry name" value="WH-like_DNA-bd_sf"/>
</dbReference>
<dbReference type="PANTHER" id="PTHR43736">
    <property type="entry name" value="ADP-RIBOSE PYROPHOSPHATASE"/>
    <property type="match status" value="1"/>
</dbReference>
<dbReference type="InterPro" id="IPR054105">
    <property type="entry name" value="WHD_NrtR"/>
</dbReference>
<dbReference type="EMBL" id="LT629757">
    <property type="protein sequence ID" value="SDS68241.1"/>
    <property type="molecule type" value="Genomic_DNA"/>
</dbReference>
<accession>A0A1H1U7B7</accession>
<dbReference type="InterPro" id="IPR000086">
    <property type="entry name" value="NUDIX_hydrolase_dom"/>
</dbReference>
<reference evidence="4" key="1">
    <citation type="submission" date="2016-10" db="EMBL/GenBank/DDBJ databases">
        <authorList>
            <person name="Varghese N."/>
            <person name="Submissions S."/>
        </authorList>
    </citation>
    <scope>NUCLEOTIDE SEQUENCE [LARGE SCALE GENOMIC DNA]</scope>
    <source>
        <strain evidence="4">DSM 22127</strain>
    </source>
</reference>
<dbReference type="STRING" id="642780.SAMN04488570_2436"/>
<evidence type="ECO:0000313" key="3">
    <source>
        <dbReference type="EMBL" id="SDS68241.1"/>
    </source>
</evidence>
<dbReference type="SUPFAM" id="SSF46785">
    <property type="entry name" value="Winged helix' DNA-binding domain"/>
    <property type="match status" value="1"/>
</dbReference>
<dbReference type="SUPFAM" id="SSF55811">
    <property type="entry name" value="Nudix"/>
    <property type="match status" value="1"/>
</dbReference>
<dbReference type="Gene3D" id="3.90.79.10">
    <property type="entry name" value="Nucleoside Triphosphate Pyrophosphohydrolase"/>
    <property type="match status" value="1"/>
</dbReference>
<keyword evidence="4" id="KW-1185">Reference proteome</keyword>
<name>A0A1H1U7B7_9ACTN</name>
<dbReference type="Pfam" id="PF21906">
    <property type="entry name" value="WHD_NrtR"/>
    <property type="match status" value="1"/>
</dbReference>
<sequence>MASPGTDHAAVGASGLAAYAHEVLAVVLSVREGRLCVLLWRRERAPESGRWSLPGGGVAPDQRLREAISTHLAAKVDVRNVSWLEQVATHSRVDRDPRERVLATGYLALVPVDVVPVLPADTEWFDVADLPATAFDHHHFVEAATDRLRAKLSYTNIGFALAPREFTMPVMRDLVSAALGHPVSTTNLTRVMTRRGMVEPTGGTAAPGPHGGRPATVYRFRERTLTVTDPYAVLKPPD</sequence>
<dbReference type="PANTHER" id="PTHR43736:SF4">
    <property type="entry name" value="SLR1690 PROTEIN"/>
    <property type="match status" value="1"/>
</dbReference>
<feature type="domain" description="NrtR DNA-binding winged helix" evidence="2">
    <location>
        <begin position="158"/>
        <end position="220"/>
    </location>
</feature>
<gene>
    <name evidence="3" type="ORF">SAMN04488570_2436</name>
</gene>
<dbReference type="Proteomes" id="UP000198859">
    <property type="component" value="Chromosome I"/>
</dbReference>
<dbReference type="InterPro" id="IPR015797">
    <property type="entry name" value="NUDIX_hydrolase-like_dom_sf"/>
</dbReference>
<dbReference type="AlphaFoldDB" id="A0A1H1U7B7"/>
<dbReference type="RefSeq" id="WP_091730014.1">
    <property type="nucleotide sequence ID" value="NZ_LT629757.1"/>
</dbReference>
<dbReference type="InterPro" id="IPR036390">
    <property type="entry name" value="WH_DNA-bd_sf"/>
</dbReference>
<evidence type="ECO:0000313" key="4">
    <source>
        <dbReference type="Proteomes" id="UP000198859"/>
    </source>
</evidence>
<dbReference type="Gene3D" id="1.10.10.10">
    <property type="entry name" value="Winged helix-like DNA-binding domain superfamily/Winged helix DNA-binding domain"/>
    <property type="match status" value="1"/>
</dbReference>
<proteinExistence type="predicted"/>
<evidence type="ECO:0000259" key="1">
    <source>
        <dbReference type="Pfam" id="PF00293"/>
    </source>
</evidence>
<dbReference type="Pfam" id="PF00293">
    <property type="entry name" value="NUDIX"/>
    <property type="match status" value="1"/>
</dbReference>
<protein>
    <submittedName>
        <fullName evidence="3">8-oxo-dGTP diphosphatase</fullName>
    </submittedName>
</protein>
<dbReference type="CDD" id="cd18873">
    <property type="entry name" value="NUDIX_NadM_like"/>
    <property type="match status" value="1"/>
</dbReference>
<feature type="domain" description="Nudix hydrolase" evidence="1">
    <location>
        <begin position="25"/>
        <end position="139"/>
    </location>
</feature>
<organism evidence="3 4">
    <name type="scientific">Nocardioides scoriae</name>
    <dbReference type="NCBI Taxonomy" id="642780"/>
    <lineage>
        <taxon>Bacteria</taxon>
        <taxon>Bacillati</taxon>
        <taxon>Actinomycetota</taxon>
        <taxon>Actinomycetes</taxon>
        <taxon>Propionibacteriales</taxon>
        <taxon>Nocardioidaceae</taxon>
        <taxon>Nocardioides</taxon>
    </lineage>
</organism>
<evidence type="ECO:0000259" key="2">
    <source>
        <dbReference type="Pfam" id="PF21906"/>
    </source>
</evidence>